<evidence type="ECO:0000256" key="4">
    <source>
        <dbReference type="ARBA" id="ARBA00022723"/>
    </source>
</evidence>
<dbReference type="SMART" id="SM00385">
    <property type="entry name" value="CYCLIN"/>
    <property type="match status" value="2"/>
</dbReference>
<evidence type="ECO:0000256" key="7">
    <source>
        <dbReference type="ARBA" id="ARBA00022833"/>
    </source>
</evidence>
<keyword evidence="6" id="KW-0863">Zinc-finger</keyword>
<dbReference type="EMBL" id="CAJVCH010002062">
    <property type="protein sequence ID" value="CAG7642535.1"/>
    <property type="molecule type" value="Genomic_DNA"/>
</dbReference>
<keyword evidence="9" id="KW-0804">Transcription</keyword>
<comment type="caution">
    <text evidence="14">The sequence shown here is derived from an EMBL/GenBank/DDBJ whole genome shotgun (WGS) entry which is preliminary data.</text>
</comment>
<dbReference type="InterPro" id="IPR013150">
    <property type="entry name" value="TFIIB_cyclin"/>
</dbReference>
<comment type="similarity">
    <text evidence="2">Belongs to the TFIIB family.</text>
</comment>
<comment type="subcellular location">
    <subcellularLocation>
        <location evidence="1">Nucleus</location>
    </subcellularLocation>
</comment>
<keyword evidence="7" id="KW-0862">Zinc</keyword>
<name>A0A8J2J4W8_9HEXA</name>
<accession>A0A8J2J4W8</accession>
<keyword evidence="5" id="KW-0677">Repeat</keyword>
<dbReference type="GO" id="GO:0006367">
    <property type="term" value="P:transcription initiation at RNA polymerase II promoter"/>
    <property type="evidence" value="ECO:0007669"/>
    <property type="project" value="TreeGrafter"/>
</dbReference>
<proteinExistence type="inferred from homology"/>
<evidence type="ECO:0000256" key="8">
    <source>
        <dbReference type="ARBA" id="ARBA00023015"/>
    </source>
</evidence>
<evidence type="ECO:0000256" key="9">
    <source>
        <dbReference type="ARBA" id="ARBA00023163"/>
    </source>
</evidence>
<evidence type="ECO:0000256" key="5">
    <source>
        <dbReference type="ARBA" id="ARBA00022737"/>
    </source>
</evidence>
<dbReference type="Pfam" id="PF00382">
    <property type="entry name" value="TFIIB"/>
    <property type="match status" value="2"/>
</dbReference>
<evidence type="ECO:0000256" key="1">
    <source>
        <dbReference type="ARBA" id="ARBA00004123"/>
    </source>
</evidence>
<dbReference type="GO" id="GO:0008270">
    <property type="term" value="F:zinc ion binding"/>
    <property type="evidence" value="ECO:0007669"/>
    <property type="project" value="UniProtKB-KW"/>
</dbReference>
<dbReference type="GO" id="GO:0005634">
    <property type="term" value="C:nucleus"/>
    <property type="evidence" value="ECO:0007669"/>
    <property type="project" value="UniProtKB-SubCell"/>
</dbReference>
<dbReference type="OrthoDB" id="25790at2759"/>
<keyword evidence="4" id="KW-0479">Metal-binding</keyword>
<evidence type="ECO:0000256" key="10">
    <source>
        <dbReference type="ARBA" id="ARBA00023242"/>
    </source>
</evidence>
<gene>
    <name evidence="14" type="ORF">AFUS01_LOCUS443</name>
</gene>
<dbReference type="InterPro" id="IPR000812">
    <property type="entry name" value="TFIIB"/>
</dbReference>
<organism evidence="14 15">
    <name type="scientific">Allacma fusca</name>
    <dbReference type="NCBI Taxonomy" id="39272"/>
    <lineage>
        <taxon>Eukaryota</taxon>
        <taxon>Metazoa</taxon>
        <taxon>Ecdysozoa</taxon>
        <taxon>Arthropoda</taxon>
        <taxon>Hexapoda</taxon>
        <taxon>Collembola</taxon>
        <taxon>Symphypleona</taxon>
        <taxon>Sminthuridae</taxon>
        <taxon>Allacma</taxon>
    </lineage>
</organism>
<evidence type="ECO:0000313" key="15">
    <source>
        <dbReference type="Proteomes" id="UP000708208"/>
    </source>
</evidence>
<dbReference type="GO" id="GO:0070897">
    <property type="term" value="P:transcription preinitiation complex assembly"/>
    <property type="evidence" value="ECO:0007669"/>
    <property type="project" value="InterPro"/>
</dbReference>
<dbReference type="GO" id="GO:0017025">
    <property type="term" value="F:TBP-class protein binding"/>
    <property type="evidence" value="ECO:0007669"/>
    <property type="project" value="InterPro"/>
</dbReference>
<evidence type="ECO:0000256" key="2">
    <source>
        <dbReference type="ARBA" id="ARBA00010857"/>
    </source>
</evidence>
<dbReference type="Proteomes" id="UP000708208">
    <property type="component" value="Unassembled WGS sequence"/>
</dbReference>
<dbReference type="FunFam" id="1.10.472.10:FF:000008">
    <property type="entry name" value="Transcription initiation factor IIB"/>
    <property type="match status" value="1"/>
</dbReference>
<dbReference type="GO" id="GO:0097550">
    <property type="term" value="C:transcription preinitiation complex"/>
    <property type="evidence" value="ECO:0007669"/>
    <property type="project" value="TreeGrafter"/>
</dbReference>
<protein>
    <recommendedName>
        <fullName evidence="3">Transcription initiation factor IIB</fullName>
    </recommendedName>
    <alternativeName>
        <fullName evidence="11">General transcription factor TFIIB</fullName>
    </alternativeName>
</protein>
<dbReference type="InterPro" id="IPR013763">
    <property type="entry name" value="Cyclin-like_dom"/>
</dbReference>
<evidence type="ECO:0000256" key="11">
    <source>
        <dbReference type="ARBA" id="ARBA00031706"/>
    </source>
</evidence>
<feature type="domain" description="Cyclin-like" evidence="13">
    <location>
        <begin position="127"/>
        <end position="208"/>
    </location>
</feature>
<evidence type="ECO:0000256" key="12">
    <source>
        <dbReference type="SAM" id="MobiDB-lite"/>
    </source>
</evidence>
<evidence type="ECO:0000313" key="14">
    <source>
        <dbReference type="EMBL" id="CAG7642535.1"/>
    </source>
</evidence>
<evidence type="ECO:0000256" key="6">
    <source>
        <dbReference type="ARBA" id="ARBA00022771"/>
    </source>
</evidence>
<evidence type="ECO:0000256" key="3">
    <source>
        <dbReference type="ARBA" id="ARBA00013932"/>
    </source>
</evidence>
<keyword evidence="8" id="KW-0805">Transcription regulation</keyword>
<keyword evidence="10" id="KW-0539">Nucleus</keyword>
<dbReference type="PANTHER" id="PTHR11618">
    <property type="entry name" value="TRANSCRIPTION INITIATION FACTOR IIB-RELATED"/>
    <property type="match status" value="1"/>
</dbReference>
<dbReference type="PANTHER" id="PTHR11618:SF13">
    <property type="entry name" value="TRANSCRIPTION INITIATION FACTOR IIB"/>
    <property type="match status" value="1"/>
</dbReference>
<dbReference type="GO" id="GO:0016251">
    <property type="term" value="F:RNA polymerase II general transcription initiation factor activity"/>
    <property type="evidence" value="ECO:0007669"/>
    <property type="project" value="TreeGrafter"/>
</dbReference>
<sequence>MNKCRAIDVGSESQPVGTGRVPGDASRLGEAENPRSSASVDRILANAFNRISTIADRDVHEQQMLKPRSKDAIATASLHLACHQENIPRTFKEICEAAQKSKKEVRRGCKIIRSVSNIWIEPITVEYFMPRFCTKLELPPEIQNAAAEIARNAVEMDLVPGRFAISVTAAAIYMASKASSTQKTKKEIAEVAGVAAATVSQAYKLMKPRAEELFPRDFDFGSH</sequence>
<dbReference type="AlphaFoldDB" id="A0A8J2J4W8"/>
<feature type="region of interest" description="Disordered" evidence="12">
    <location>
        <begin position="1"/>
        <end position="34"/>
    </location>
</feature>
<reference evidence="14" key="1">
    <citation type="submission" date="2021-06" db="EMBL/GenBank/DDBJ databases">
        <authorList>
            <person name="Hodson N. C."/>
            <person name="Mongue J. A."/>
            <person name="Jaron S. K."/>
        </authorList>
    </citation>
    <scope>NUCLEOTIDE SEQUENCE</scope>
</reference>
<feature type="domain" description="Cyclin-like" evidence="13">
    <location>
        <begin position="26"/>
        <end position="114"/>
    </location>
</feature>
<keyword evidence="15" id="KW-1185">Reference proteome</keyword>
<evidence type="ECO:0000259" key="13">
    <source>
        <dbReference type="SMART" id="SM00385"/>
    </source>
</evidence>